<dbReference type="GO" id="GO:0046872">
    <property type="term" value="F:metal ion binding"/>
    <property type="evidence" value="ECO:0007669"/>
    <property type="project" value="InterPro"/>
</dbReference>
<dbReference type="Proteomes" id="UP000192790">
    <property type="component" value="Unassembled WGS sequence"/>
</dbReference>
<dbReference type="EMBL" id="FWXW01000003">
    <property type="protein sequence ID" value="SMC55470.1"/>
    <property type="molecule type" value="Genomic_DNA"/>
</dbReference>
<dbReference type="AlphaFoldDB" id="A0A1W2A485"/>
<dbReference type="InterPro" id="IPR012347">
    <property type="entry name" value="Ferritin-like"/>
</dbReference>
<evidence type="ECO:0000313" key="3">
    <source>
        <dbReference type="Proteomes" id="UP000192790"/>
    </source>
</evidence>
<gene>
    <name evidence="2" type="ORF">SAMN02745168_1467</name>
</gene>
<dbReference type="InterPro" id="IPR009078">
    <property type="entry name" value="Ferritin-like_SF"/>
</dbReference>
<dbReference type="OrthoDB" id="1851240at2"/>
<dbReference type="STRING" id="1122930.SAMN02745168_1467"/>
<evidence type="ECO:0000259" key="1">
    <source>
        <dbReference type="Pfam" id="PF02915"/>
    </source>
</evidence>
<dbReference type="Gene3D" id="1.20.1260.10">
    <property type="match status" value="1"/>
</dbReference>
<name>A0A1W2A485_9FIRM</name>
<reference evidence="2 3" key="1">
    <citation type="submission" date="2017-04" db="EMBL/GenBank/DDBJ databases">
        <authorList>
            <person name="Afonso C.L."/>
            <person name="Miller P.J."/>
            <person name="Scott M.A."/>
            <person name="Spackman E."/>
            <person name="Goraichik I."/>
            <person name="Dimitrov K.M."/>
            <person name="Suarez D.L."/>
            <person name="Swayne D.E."/>
        </authorList>
    </citation>
    <scope>NUCLEOTIDE SEQUENCE [LARGE SCALE GENOMIC DNA]</scope>
    <source>
        <strain evidence="2 3">DSM 12816</strain>
    </source>
</reference>
<accession>A0A1W2A485</accession>
<dbReference type="RefSeq" id="WP_084234073.1">
    <property type="nucleotide sequence ID" value="NZ_FWXW01000003.1"/>
</dbReference>
<feature type="domain" description="Rubrerythrin diiron-binding" evidence="1">
    <location>
        <begin position="146"/>
        <end position="194"/>
    </location>
</feature>
<organism evidence="2 3">
    <name type="scientific">Papillibacter cinnamivorans DSM 12816</name>
    <dbReference type="NCBI Taxonomy" id="1122930"/>
    <lineage>
        <taxon>Bacteria</taxon>
        <taxon>Bacillati</taxon>
        <taxon>Bacillota</taxon>
        <taxon>Clostridia</taxon>
        <taxon>Eubacteriales</taxon>
        <taxon>Oscillospiraceae</taxon>
        <taxon>Papillibacter</taxon>
    </lineage>
</organism>
<proteinExistence type="predicted"/>
<dbReference type="SUPFAM" id="SSF47240">
    <property type="entry name" value="Ferritin-like"/>
    <property type="match status" value="1"/>
</dbReference>
<keyword evidence="3" id="KW-1185">Reference proteome</keyword>
<dbReference type="InterPro" id="IPR003251">
    <property type="entry name" value="Rr_diiron-bd_dom"/>
</dbReference>
<dbReference type="GO" id="GO:0016491">
    <property type="term" value="F:oxidoreductase activity"/>
    <property type="evidence" value="ECO:0007669"/>
    <property type="project" value="InterPro"/>
</dbReference>
<protein>
    <submittedName>
        <fullName evidence="2">Rubrerythrin</fullName>
    </submittedName>
</protein>
<dbReference type="Pfam" id="PF02915">
    <property type="entry name" value="Rubrerythrin"/>
    <property type="match status" value="1"/>
</dbReference>
<dbReference type="CDD" id="cd00657">
    <property type="entry name" value="Ferritin_like"/>
    <property type="match status" value="1"/>
</dbReference>
<sequence length="200" mass="23132">MDNRYYPGEAGMDDELRLKSARVWHRVMAAEETDDETDNKPMPVRKMQEEKTPMPMRTGCMDGSSEQSVQTVKRFILGELSDCHFYSRFAQCAPSRWASQRLMEISAEEGRHARKLIATYYLMTGMNYCPHHQAVCTPMPEYCDGLRMRFTEECQGAKSYLEAAEETDDMCMSEMFQNLAEDEYAHAKTLRDLLACEMKV</sequence>
<evidence type="ECO:0000313" key="2">
    <source>
        <dbReference type="EMBL" id="SMC55470.1"/>
    </source>
</evidence>